<name>A0A2X2YVL7_9ACTO</name>
<accession>A0A2X2YVL7</accession>
<dbReference type="EMBL" id="UASJ01000001">
    <property type="protein sequence ID" value="SQB64615.1"/>
    <property type="molecule type" value="Genomic_DNA"/>
</dbReference>
<evidence type="ECO:0000313" key="2">
    <source>
        <dbReference type="Proteomes" id="UP000250245"/>
    </source>
</evidence>
<dbReference type="Proteomes" id="UP000250245">
    <property type="component" value="Unassembled WGS sequence"/>
</dbReference>
<protein>
    <submittedName>
        <fullName evidence="1">Uncharacterized protein</fullName>
    </submittedName>
</protein>
<dbReference type="AlphaFoldDB" id="A0A2X2YVL7"/>
<gene>
    <name evidence="1" type="ORF">NCTC11820_00966</name>
</gene>
<dbReference type="RefSeq" id="WP_013189517.1">
    <property type="nucleotide sequence ID" value="NZ_UASJ01000001.1"/>
</dbReference>
<evidence type="ECO:0000313" key="1">
    <source>
        <dbReference type="EMBL" id="SQB64615.1"/>
    </source>
</evidence>
<proteinExistence type="predicted"/>
<sequence>MWNSHENLKVLSFSLMPKRASPWCVITRSAKHELLDASGYDALCDTGFVRVALLHTDSEYPGCFSGYIDAVGSLVPHLAFAHHQFLVILKGIKLARVDAVKISRSGISSASKTVALLSLQAGKGGCPGFQFRESKICLPTLAINGYSKQLINF</sequence>
<reference evidence="1 2" key="1">
    <citation type="submission" date="2018-06" db="EMBL/GenBank/DDBJ databases">
        <authorList>
            <consortium name="Pathogen Informatics"/>
            <person name="Doyle S."/>
        </authorList>
    </citation>
    <scope>NUCLEOTIDE SEQUENCE [LARGE SCALE GENOMIC DNA]</scope>
    <source>
        <strain evidence="1 2">NCTC11820</strain>
    </source>
</reference>
<organism evidence="1 2">
    <name type="scientific">Mobiluncus curtisii</name>
    <dbReference type="NCBI Taxonomy" id="2051"/>
    <lineage>
        <taxon>Bacteria</taxon>
        <taxon>Bacillati</taxon>
        <taxon>Actinomycetota</taxon>
        <taxon>Actinomycetes</taxon>
        <taxon>Actinomycetales</taxon>
        <taxon>Actinomycetaceae</taxon>
        <taxon>Mobiluncus</taxon>
    </lineage>
</organism>